<evidence type="ECO:0000313" key="3">
    <source>
        <dbReference type="EMBL" id="MTJ00070.1"/>
    </source>
</evidence>
<feature type="chain" id="PRO_5033054863" description="DUF3244 domain-containing protein" evidence="2">
    <location>
        <begin position="30"/>
        <end position="154"/>
    </location>
</feature>
<evidence type="ECO:0000256" key="2">
    <source>
        <dbReference type="SAM" id="SignalP"/>
    </source>
</evidence>
<comment type="caution">
    <text evidence="3">The sequence shown here is derived from an EMBL/GenBank/DDBJ whole genome shotgun (WGS) entry which is preliminary data.</text>
</comment>
<sequence>MQMIWANLAFPKRIVLPLCTSLMALLFLAGCGGSGGSGSSDSVSRPATEVEASVEPAPTSTALSDNKAPDAFQFGNFKQVIVALDAQQLAELSLTDPLVLQAYDDAANVYRLSSFRVGDVTEFSFSLPASVFELTVEIFSVSDGSQVFYQEFTL</sequence>
<name>A0A844HYB8_9GAMM</name>
<evidence type="ECO:0000313" key="4">
    <source>
        <dbReference type="Proteomes" id="UP000431462"/>
    </source>
</evidence>
<dbReference type="EMBL" id="VENC01000015">
    <property type="protein sequence ID" value="MTJ00070.1"/>
    <property type="molecule type" value="Genomic_DNA"/>
</dbReference>
<accession>A0A844HYB8</accession>
<protein>
    <recommendedName>
        <fullName evidence="5">DUF3244 domain-containing protein</fullName>
    </recommendedName>
</protein>
<dbReference type="AlphaFoldDB" id="A0A844HYB8"/>
<dbReference type="Proteomes" id="UP000431462">
    <property type="component" value="Unassembled WGS sequence"/>
</dbReference>
<evidence type="ECO:0000256" key="1">
    <source>
        <dbReference type="SAM" id="MobiDB-lite"/>
    </source>
</evidence>
<feature type="signal peptide" evidence="2">
    <location>
        <begin position="1"/>
        <end position="29"/>
    </location>
</feature>
<evidence type="ECO:0008006" key="5">
    <source>
        <dbReference type="Google" id="ProtNLM"/>
    </source>
</evidence>
<proteinExistence type="predicted"/>
<keyword evidence="2" id="KW-0732">Signal</keyword>
<gene>
    <name evidence="3" type="ORF">FH752_15755</name>
</gene>
<reference evidence="3 4" key="1">
    <citation type="submission" date="2019-06" db="EMBL/GenBank/DDBJ databases">
        <title>Enrichment of Autotrophic Halophilic Microorganisms from Red Sea Brine Pool Using Microbial Electrosynthesis System.</title>
        <authorList>
            <person name="Alqahtani M.F."/>
            <person name="Bajracharya S."/>
            <person name="Katuri K.P."/>
            <person name="Ali M."/>
            <person name="Saikaly P.E."/>
        </authorList>
    </citation>
    <scope>NUCLEOTIDE SEQUENCE [LARGE SCALE GENOMIC DNA]</scope>
    <source>
        <strain evidence="3">MES15</strain>
    </source>
</reference>
<feature type="region of interest" description="Disordered" evidence="1">
    <location>
        <begin position="38"/>
        <end position="65"/>
    </location>
</feature>
<organism evidence="3 4">
    <name type="scientific">Marinobacter adhaerens</name>
    <dbReference type="NCBI Taxonomy" id="1033846"/>
    <lineage>
        <taxon>Bacteria</taxon>
        <taxon>Pseudomonadati</taxon>
        <taxon>Pseudomonadota</taxon>
        <taxon>Gammaproteobacteria</taxon>
        <taxon>Pseudomonadales</taxon>
        <taxon>Marinobacteraceae</taxon>
        <taxon>Marinobacter</taxon>
    </lineage>
</organism>